<dbReference type="InterPro" id="IPR046053">
    <property type="entry name" value="DUF6011"/>
</dbReference>
<organism evidence="1 2">
    <name type="scientific">Alicyclobacillus macrosporangiidus</name>
    <dbReference type="NCBI Taxonomy" id="392015"/>
    <lineage>
        <taxon>Bacteria</taxon>
        <taxon>Bacillati</taxon>
        <taxon>Bacillota</taxon>
        <taxon>Bacilli</taxon>
        <taxon>Bacillales</taxon>
        <taxon>Alicyclobacillaceae</taxon>
        <taxon>Alicyclobacillus</taxon>
    </lineage>
</organism>
<name>A0A1I7J9M6_9BACL</name>
<keyword evidence="2" id="KW-1185">Reference proteome</keyword>
<dbReference type="OrthoDB" id="1684709at2"/>
<gene>
    <name evidence="1" type="ORF">SAMN05421543_10930</name>
</gene>
<reference evidence="2" key="1">
    <citation type="submission" date="2016-10" db="EMBL/GenBank/DDBJ databases">
        <authorList>
            <person name="Varghese N."/>
        </authorList>
    </citation>
    <scope>NUCLEOTIDE SEQUENCE [LARGE SCALE GENOMIC DNA]</scope>
    <source>
        <strain evidence="2">DSM 17980</strain>
    </source>
</reference>
<proteinExistence type="predicted"/>
<protein>
    <submittedName>
        <fullName evidence="1">Uncharacterized protein</fullName>
    </submittedName>
</protein>
<evidence type="ECO:0000313" key="2">
    <source>
        <dbReference type="Proteomes" id="UP000183508"/>
    </source>
</evidence>
<dbReference type="Proteomes" id="UP000183508">
    <property type="component" value="Unassembled WGS sequence"/>
</dbReference>
<dbReference type="RefSeq" id="WP_074952054.1">
    <property type="nucleotide sequence ID" value="NZ_FPBV01000009.1"/>
</dbReference>
<dbReference type="Pfam" id="PF19474">
    <property type="entry name" value="DUF6011"/>
    <property type="match status" value="1"/>
</dbReference>
<dbReference type="AlphaFoldDB" id="A0A1I7J9M6"/>
<sequence length="154" mass="17546">MGDKCRCCGRALTDERSIARGMGPICYGRSGGGVFDKDLTVDDAEWARRKALLERGGEIDLGANWPYLAEDGVRYQMRISVRYRDGKYEAYGALNDWVRGVQRELLIDRGTDLRRVYESAVLAGPQYAAAAEFQRRMEARQTRKTRRFRAENIA</sequence>
<dbReference type="EMBL" id="FPBV01000009">
    <property type="protein sequence ID" value="SFU81899.1"/>
    <property type="molecule type" value="Genomic_DNA"/>
</dbReference>
<evidence type="ECO:0000313" key="1">
    <source>
        <dbReference type="EMBL" id="SFU81899.1"/>
    </source>
</evidence>
<accession>A0A1I7J9M6</accession>